<dbReference type="InterPro" id="IPR038508">
    <property type="entry name" value="ArfGAP_dom_sf"/>
</dbReference>
<reference evidence="5" key="2">
    <citation type="submission" date="2010-04" db="EMBL/GenBank/DDBJ databases">
        <authorList>
            <person name="Buell R."/>
            <person name="Hamilton J."/>
            <person name="Hostetler J."/>
        </authorList>
    </citation>
    <scope>NUCLEOTIDE SEQUENCE [LARGE SCALE GENOMIC DNA]</scope>
    <source>
        <strain evidence="5">DAOM:BR144</strain>
    </source>
</reference>
<dbReference type="Pfam" id="PF01412">
    <property type="entry name" value="ArfGap"/>
    <property type="match status" value="1"/>
</dbReference>
<dbReference type="AlphaFoldDB" id="K3XAT1"/>
<protein>
    <recommendedName>
        <fullName evidence="3">Arf-GAP domain-containing protein</fullName>
    </recommendedName>
</protein>
<dbReference type="PROSITE" id="PS50115">
    <property type="entry name" value="ARFGAP"/>
    <property type="match status" value="1"/>
</dbReference>
<name>K3XAT1_GLOUD</name>
<feature type="compositionally biased region" description="Polar residues" evidence="2">
    <location>
        <begin position="143"/>
        <end position="156"/>
    </location>
</feature>
<keyword evidence="1" id="KW-0479">Metal-binding</keyword>
<dbReference type="GO" id="GO:0008270">
    <property type="term" value="F:zinc ion binding"/>
    <property type="evidence" value="ECO:0007669"/>
    <property type="project" value="UniProtKB-KW"/>
</dbReference>
<dbReference type="InterPro" id="IPR044820">
    <property type="entry name" value="AGD14-like"/>
</dbReference>
<dbReference type="HOGENOM" id="CLU_055048_0_0_1"/>
<dbReference type="VEuPathDB" id="FungiDB:PYU1_G014300"/>
<keyword evidence="5" id="KW-1185">Reference proteome</keyword>
<dbReference type="InterPro" id="IPR001164">
    <property type="entry name" value="ArfGAP_dom"/>
</dbReference>
<evidence type="ECO:0000313" key="5">
    <source>
        <dbReference type="Proteomes" id="UP000019132"/>
    </source>
</evidence>
<dbReference type="PANTHER" id="PTHR46085:SF3">
    <property type="entry name" value="ARF GTPASE ACTIVATING PROTEIN"/>
    <property type="match status" value="1"/>
</dbReference>
<keyword evidence="1" id="KW-0862">Zinc</keyword>
<dbReference type="InParanoid" id="K3XAT1"/>
<evidence type="ECO:0000256" key="2">
    <source>
        <dbReference type="SAM" id="MobiDB-lite"/>
    </source>
</evidence>
<evidence type="ECO:0000313" key="4">
    <source>
        <dbReference type="EnsemblProtists" id="PYU1_T014330"/>
    </source>
</evidence>
<dbReference type="OMA" id="SMRVKSV"/>
<keyword evidence="1" id="KW-0863">Zinc-finger</keyword>
<feature type="region of interest" description="Disordered" evidence="2">
    <location>
        <begin position="126"/>
        <end position="165"/>
    </location>
</feature>
<dbReference type="eggNOG" id="KOG0702">
    <property type="taxonomic scope" value="Eukaryota"/>
</dbReference>
<evidence type="ECO:0000259" key="3">
    <source>
        <dbReference type="PROSITE" id="PS50115"/>
    </source>
</evidence>
<dbReference type="EMBL" id="GL376566">
    <property type="status" value="NOT_ANNOTATED_CDS"/>
    <property type="molecule type" value="Genomic_DNA"/>
</dbReference>
<evidence type="ECO:0000256" key="1">
    <source>
        <dbReference type="PROSITE-ProRule" id="PRU00288"/>
    </source>
</evidence>
<sequence>MSAEAELNAVKKLEANKSCANCDAYNKFGHQNICEKFKTFVCSNCKSAHQSYSMRVKSVSMSNWSKEEVDALKEENGGGNAVAKRVWLGRWDESQMRKPTDKDHVDYFKKFINKVYNDRAFYDEDALNNPSATQRAPAAKPTMSRQGNASASSNGHANLLDFSAPAPSSQPAAASFDAFSNSNWSSAPAATSASAGGDGWGAFASAPAPVSSSNDGFSDFAAFSAAPPALSSAPSTAQSFDPFGSSSSSFGVPTTSAAPVQPVSFDPFGTTSAPISYTTPPQQQSAPSNFNQFGAVAPPVTGKNFDAFDALSAPNLAYGQPQGMRMHNGMGQRGPSGMGMNGYQPQQQQQQYNYGMQQQQPQFQQQQTMMGGSGYGANPAMSISTFMAPNATNQNHGNGAIHGRAQQTRDPFAGLGLPQH</sequence>
<dbReference type="Gene3D" id="1.10.220.150">
    <property type="entry name" value="Arf GTPase activating protein"/>
    <property type="match status" value="1"/>
</dbReference>
<accession>K3XAT1</accession>
<reference evidence="5" key="1">
    <citation type="journal article" date="2010" name="Genome Biol.">
        <title>Genome sequence of the necrotrophic plant pathogen Pythium ultimum reveals original pathogenicity mechanisms and effector repertoire.</title>
        <authorList>
            <person name="Levesque C.A."/>
            <person name="Brouwer H."/>
            <person name="Cano L."/>
            <person name="Hamilton J.P."/>
            <person name="Holt C."/>
            <person name="Huitema E."/>
            <person name="Raffaele S."/>
            <person name="Robideau G.P."/>
            <person name="Thines M."/>
            <person name="Win J."/>
            <person name="Zerillo M.M."/>
            <person name="Beakes G.W."/>
            <person name="Boore J.L."/>
            <person name="Busam D."/>
            <person name="Dumas B."/>
            <person name="Ferriera S."/>
            <person name="Fuerstenberg S.I."/>
            <person name="Gachon C.M."/>
            <person name="Gaulin E."/>
            <person name="Govers F."/>
            <person name="Grenville-Briggs L."/>
            <person name="Horner N."/>
            <person name="Hostetler J."/>
            <person name="Jiang R.H."/>
            <person name="Johnson J."/>
            <person name="Krajaejun T."/>
            <person name="Lin H."/>
            <person name="Meijer H.J."/>
            <person name="Moore B."/>
            <person name="Morris P."/>
            <person name="Phuntmart V."/>
            <person name="Puiu D."/>
            <person name="Shetty J."/>
            <person name="Stajich J.E."/>
            <person name="Tripathy S."/>
            <person name="Wawra S."/>
            <person name="van West P."/>
            <person name="Whitty B.R."/>
            <person name="Coutinho P.M."/>
            <person name="Henrissat B."/>
            <person name="Martin F."/>
            <person name="Thomas P.D."/>
            <person name="Tyler B.M."/>
            <person name="De Vries R.P."/>
            <person name="Kamoun S."/>
            <person name="Yandell M."/>
            <person name="Tisserat N."/>
            <person name="Buell C.R."/>
        </authorList>
    </citation>
    <scope>NUCLEOTIDE SEQUENCE</scope>
    <source>
        <strain evidence="5">DAOM:BR144</strain>
    </source>
</reference>
<dbReference type="GO" id="GO:0005096">
    <property type="term" value="F:GTPase activator activity"/>
    <property type="evidence" value="ECO:0007669"/>
    <property type="project" value="InterPro"/>
</dbReference>
<dbReference type="PANTHER" id="PTHR46085">
    <property type="entry name" value="ARFGAP/RECO-RELATED"/>
    <property type="match status" value="1"/>
</dbReference>
<feature type="domain" description="Arf-GAP" evidence="3">
    <location>
        <begin position="4"/>
        <end position="129"/>
    </location>
</feature>
<reference evidence="4" key="3">
    <citation type="submission" date="2015-02" db="UniProtKB">
        <authorList>
            <consortium name="EnsemblProtists"/>
        </authorList>
    </citation>
    <scope>IDENTIFICATION</scope>
    <source>
        <strain evidence="4">DAOM BR144</strain>
    </source>
</reference>
<organism evidence="4 5">
    <name type="scientific">Globisporangium ultimum (strain ATCC 200006 / CBS 805.95 / DAOM BR144)</name>
    <name type="common">Pythium ultimum</name>
    <dbReference type="NCBI Taxonomy" id="431595"/>
    <lineage>
        <taxon>Eukaryota</taxon>
        <taxon>Sar</taxon>
        <taxon>Stramenopiles</taxon>
        <taxon>Oomycota</taxon>
        <taxon>Peronosporomycetes</taxon>
        <taxon>Pythiales</taxon>
        <taxon>Pythiaceae</taxon>
        <taxon>Globisporangium</taxon>
    </lineage>
</organism>
<dbReference type="InterPro" id="IPR037278">
    <property type="entry name" value="ARFGAP/RecO"/>
</dbReference>
<dbReference type="EnsemblProtists" id="PYU1_T014330">
    <property type="protein sequence ID" value="PYU1_T014330"/>
    <property type="gene ID" value="PYU1_G014300"/>
</dbReference>
<dbReference type="SMART" id="SM00105">
    <property type="entry name" value="ArfGap"/>
    <property type="match status" value="1"/>
</dbReference>
<dbReference type="STRING" id="431595.K3XAT1"/>
<dbReference type="Proteomes" id="UP000019132">
    <property type="component" value="Unassembled WGS sequence"/>
</dbReference>
<proteinExistence type="predicted"/>
<dbReference type="SUPFAM" id="SSF57863">
    <property type="entry name" value="ArfGap/RecO-like zinc finger"/>
    <property type="match status" value="1"/>
</dbReference>